<dbReference type="AlphaFoldDB" id="A0A822Y944"/>
<accession>A0A822Y944</accession>
<protein>
    <recommendedName>
        <fullName evidence="2">VQ domain-containing protein</fullName>
    </recommendedName>
</protein>
<comment type="caution">
    <text evidence="3">The sequence shown here is derived from an EMBL/GenBank/DDBJ whole genome shotgun (WGS) entry which is preliminary data.</text>
</comment>
<gene>
    <name evidence="3" type="ORF">HUJ06_030508</name>
</gene>
<evidence type="ECO:0000259" key="2">
    <source>
        <dbReference type="Pfam" id="PF05678"/>
    </source>
</evidence>
<feature type="region of interest" description="Disordered" evidence="1">
    <location>
        <begin position="1"/>
        <end position="35"/>
    </location>
</feature>
<dbReference type="EMBL" id="DUZY01000002">
    <property type="protein sequence ID" value="DAD29040.1"/>
    <property type="molecule type" value="Genomic_DNA"/>
</dbReference>
<dbReference type="InterPro" id="IPR008889">
    <property type="entry name" value="VQ"/>
</dbReference>
<evidence type="ECO:0000313" key="4">
    <source>
        <dbReference type="Proteomes" id="UP000607653"/>
    </source>
</evidence>
<dbReference type="Proteomes" id="UP000607653">
    <property type="component" value="Unassembled WGS sequence"/>
</dbReference>
<dbReference type="PANTHER" id="PTHR33143:SF6">
    <property type="entry name" value="OS08G0102900 PROTEIN"/>
    <property type="match status" value="1"/>
</dbReference>
<name>A0A822Y944_NELNU</name>
<evidence type="ECO:0000256" key="1">
    <source>
        <dbReference type="SAM" id="MobiDB-lite"/>
    </source>
</evidence>
<proteinExistence type="predicted"/>
<feature type="domain" description="VQ" evidence="2">
    <location>
        <begin position="52"/>
        <end position="76"/>
    </location>
</feature>
<sequence>MSFSGEDIVKRVSPNRELQGPRPSPLKVGNNSCKIKKPPKNCRAPTITYLRSPEIIHTRPQDFMDLVQQLTGKASTMATSSSSSSSYSTRCGSACSSSMADNCTAHGSMRKAADLVKCSELDKNAGVTAKMIAHEFPSLGLSNASSVSTFLKFAPRFA</sequence>
<dbReference type="Pfam" id="PF05678">
    <property type="entry name" value="VQ"/>
    <property type="match status" value="1"/>
</dbReference>
<evidence type="ECO:0000313" key="3">
    <source>
        <dbReference type="EMBL" id="DAD29040.1"/>
    </source>
</evidence>
<dbReference type="InterPro" id="IPR039607">
    <property type="entry name" value="VQ_8/17/18/20/21/25"/>
</dbReference>
<keyword evidence="4" id="KW-1185">Reference proteome</keyword>
<dbReference type="PANTHER" id="PTHR33143">
    <property type="entry name" value="F16F4.1 PROTEIN-RELATED"/>
    <property type="match status" value="1"/>
</dbReference>
<organism evidence="3 4">
    <name type="scientific">Nelumbo nucifera</name>
    <name type="common">Sacred lotus</name>
    <dbReference type="NCBI Taxonomy" id="4432"/>
    <lineage>
        <taxon>Eukaryota</taxon>
        <taxon>Viridiplantae</taxon>
        <taxon>Streptophyta</taxon>
        <taxon>Embryophyta</taxon>
        <taxon>Tracheophyta</taxon>
        <taxon>Spermatophyta</taxon>
        <taxon>Magnoliopsida</taxon>
        <taxon>Proteales</taxon>
        <taxon>Nelumbonaceae</taxon>
        <taxon>Nelumbo</taxon>
    </lineage>
</organism>
<reference evidence="3 4" key="1">
    <citation type="journal article" date="2020" name="Mol. Biol. Evol.">
        <title>Distinct Expression and Methylation Patterns for Genes with Different Fates following a Single Whole-Genome Duplication in Flowering Plants.</title>
        <authorList>
            <person name="Shi T."/>
            <person name="Rahmani R.S."/>
            <person name="Gugger P.F."/>
            <person name="Wang M."/>
            <person name="Li H."/>
            <person name="Zhang Y."/>
            <person name="Li Z."/>
            <person name="Wang Q."/>
            <person name="Van de Peer Y."/>
            <person name="Marchal K."/>
            <person name="Chen J."/>
        </authorList>
    </citation>
    <scope>NUCLEOTIDE SEQUENCE [LARGE SCALE GENOMIC DNA]</scope>
    <source>
        <tissue evidence="3">Leaf</tissue>
    </source>
</reference>